<dbReference type="AlphaFoldDB" id="A0A8H4BQG0"/>
<name>A0A8H4BQG0_MUCCL</name>
<protein>
    <recommendedName>
        <fullName evidence="3">Sld7 C-terminal domain-containing protein</fullName>
    </recommendedName>
</protein>
<gene>
    <name evidence="1" type="ORF">FB192DRAFT_1349261</name>
</gene>
<evidence type="ECO:0000313" key="1">
    <source>
        <dbReference type="EMBL" id="KAF1806190.1"/>
    </source>
</evidence>
<sequence length="367" mass="41504">MPSPDCIYTGSLLLGQDNAWNGQDSITGLCLYTDDSSEKSQICDASFQLKAITHLTAIKLYTLRSERYRVAPLNDKSKLGDFLAEVFNEEFNLSGTTRSALIIHMSDPQNEQEKAYQVNLVLYGEKAEADPSISVYAHPMYDDNSYLPAYEITDIPDDIKQTDMAVLCEIFGTDHEFKSEEMMSSMDIVGPTNRHTEEEMMALLASQPSQQDTSSDIIKSAMTARKETHKRRYNIPEKRSNRLLKSVPYKYISSKPAAASPSSSNSTSRQVEYKKNLIRKAIVKEFSKQGMQAETSREIFQLAYTLIRHCSVSNAQGIKDCNTDLTMQQRHIIESTEELNPNDLGLLVKMNVDHLINMETMSKLYLK</sequence>
<dbReference type="EMBL" id="JAAECE010000001">
    <property type="protein sequence ID" value="KAF1806190.1"/>
    <property type="molecule type" value="Genomic_DNA"/>
</dbReference>
<evidence type="ECO:0000313" key="2">
    <source>
        <dbReference type="Proteomes" id="UP000469890"/>
    </source>
</evidence>
<organism evidence="1 2">
    <name type="scientific">Mucor circinelloides f. lusitanicus</name>
    <name type="common">Mucor racemosus var. lusitanicus</name>
    <dbReference type="NCBI Taxonomy" id="29924"/>
    <lineage>
        <taxon>Eukaryota</taxon>
        <taxon>Fungi</taxon>
        <taxon>Fungi incertae sedis</taxon>
        <taxon>Mucoromycota</taxon>
        <taxon>Mucoromycotina</taxon>
        <taxon>Mucoromycetes</taxon>
        <taxon>Mucorales</taxon>
        <taxon>Mucorineae</taxon>
        <taxon>Mucoraceae</taxon>
        <taxon>Mucor</taxon>
    </lineage>
</organism>
<dbReference type="Proteomes" id="UP000469890">
    <property type="component" value="Unassembled WGS sequence"/>
</dbReference>
<accession>A0A8H4BQG0</accession>
<evidence type="ECO:0008006" key="3">
    <source>
        <dbReference type="Google" id="ProtNLM"/>
    </source>
</evidence>
<comment type="caution">
    <text evidence="1">The sequence shown here is derived from an EMBL/GenBank/DDBJ whole genome shotgun (WGS) entry which is preliminary data.</text>
</comment>
<proteinExistence type="predicted"/>
<reference evidence="1 2" key="1">
    <citation type="submission" date="2019-09" db="EMBL/GenBank/DDBJ databases">
        <authorList>
            <consortium name="DOE Joint Genome Institute"/>
            <person name="Mondo S.J."/>
            <person name="Navarro-Mendoza M.I."/>
            <person name="Perez-Arques C."/>
            <person name="Panchal S."/>
            <person name="Nicolas F.E."/>
            <person name="Ganguly P."/>
            <person name="Pangilinan J."/>
            <person name="Grigoriev I."/>
            <person name="Heitman J."/>
            <person name="Sanya K."/>
            <person name="Garre V."/>
        </authorList>
    </citation>
    <scope>NUCLEOTIDE SEQUENCE [LARGE SCALE GENOMIC DNA]</scope>
    <source>
        <strain evidence="1 2">MU402</strain>
    </source>
</reference>